<keyword evidence="3" id="KW-1185">Reference proteome</keyword>
<organism evidence="2 3">
    <name type="scientific">Bombella pollinis</name>
    <dbReference type="NCBI Taxonomy" id="2967337"/>
    <lineage>
        <taxon>Bacteria</taxon>
        <taxon>Pseudomonadati</taxon>
        <taxon>Pseudomonadota</taxon>
        <taxon>Alphaproteobacteria</taxon>
        <taxon>Acetobacterales</taxon>
        <taxon>Acetobacteraceae</taxon>
        <taxon>Bombella</taxon>
    </lineage>
</organism>
<feature type="region of interest" description="Disordered" evidence="1">
    <location>
        <begin position="110"/>
        <end position="152"/>
    </location>
</feature>
<evidence type="ECO:0000313" key="2">
    <source>
        <dbReference type="EMBL" id="MCX5618986.1"/>
    </source>
</evidence>
<name>A0ABT3WQ89_9PROT</name>
<dbReference type="RefSeq" id="WP_266137288.1">
    <property type="nucleotide sequence ID" value="NZ_JANIDX010000001.1"/>
</dbReference>
<accession>A0ABT3WQ89</accession>
<protein>
    <recommendedName>
        <fullName evidence="4">OmpA family protein</fullName>
    </recommendedName>
</protein>
<gene>
    <name evidence="2" type="ORF">NQF89_00895</name>
</gene>
<sequence length="312" mass="33790">MTPSFFNRFSHIMRHSSKAVSILAVPFLLTACQHRGPVEMTRDLSHDLMGGEIKKLHPLTPGYDTPAPNIAFTPTTIPEFPSPENRAMITTKLEQDRNLTQHVGAAGGALPIGMVNPLPPRTQHGGATTLNSPSQPPALEDTPAPPPARISSSGSTLIYQPISHTMPTYLPDPGHPPLPILFPGFTLPDAARSLIPNFDTTTPAGTLIRFQSGTDHMVENQTDRFNEIIAHRRHHRLVIRGFGTTLTAQAGLSPTEQANEIALALLRARAVAQQLTLMGVSANDMRLTGEPIGDGVRVSYELNIKPTQTAQR</sequence>
<dbReference type="EMBL" id="JANIDX010000001">
    <property type="protein sequence ID" value="MCX5618986.1"/>
    <property type="molecule type" value="Genomic_DNA"/>
</dbReference>
<evidence type="ECO:0008006" key="4">
    <source>
        <dbReference type="Google" id="ProtNLM"/>
    </source>
</evidence>
<reference evidence="2 3" key="1">
    <citation type="submission" date="2022-07" db="EMBL/GenBank/DDBJ databases">
        <title>Bombella genomes.</title>
        <authorList>
            <person name="Harer L."/>
            <person name="Styblova S."/>
            <person name="Ehrmann M."/>
        </authorList>
    </citation>
    <scope>NUCLEOTIDE SEQUENCE [LARGE SCALE GENOMIC DNA]</scope>
    <source>
        <strain evidence="2 3">TMW 2.2556</strain>
    </source>
</reference>
<proteinExistence type="predicted"/>
<comment type="caution">
    <text evidence="2">The sequence shown here is derived from an EMBL/GenBank/DDBJ whole genome shotgun (WGS) entry which is preliminary data.</text>
</comment>
<dbReference type="Proteomes" id="UP001165575">
    <property type="component" value="Unassembled WGS sequence"/>
</dbReference>
<evidence type="ECO:0000256" key="1">
    <source>
        <dbReference type="SAM" id="MobiDB-lite"/>
    </source>
</evidence>
<evidence type="ECO:0000313" key="3">
    <source>
        <dbReference type="Proteomes" id="UP001165575"/>
    </source>
</evidence>